<dbReference type="AlphaFoldDB" id="A0AAW1IJZ4"/>
<comment type="caution">
    <text evidence="2">The sequence shown here is derived from an EMBL/GenBank/DDBJ whole genome shotgun (WGS) entry which is preliminary data.</text>
</comment>
<accession>A0AAW1IJZ4</accession>
<evidence type="ECO:0000313" key="3">
    <source>
        <dbReference type="Proteomes" id="UP001443914"/>
    </source>
</evidence>
<name>A0AAW1IJZ4_SAPOF</name>
<dbReference type="CDD" id="cd20405">
    <property type="entry name" value="Tudor_Agenet_AtDUF_rpt1_3"/>
    <property type="match status" value="1"/>
</dbReference>
<dbReference type="Pfam" id="PF05641">
    <property type="entry name" value="Agenet"/>
    <property type="match status" value="1"/>
</dbReference>
<organism evidence="2 3">
    <name type="scientific">Saponaria officinalis</name>
    <name type="common">Common soapwort</name>
    <name type="synonym">Lychnis saponaria</name>
    <dbReference type="NCBI Taxonomy" id="3572"/>
    <lineage>
        <taxon>Eukaryota</taxon>
        <taxon>Viridiplantae</taxon>
        <taxon>Streptophyta</taxon>
        <taxon>Embryophyta</taxon>
        <taxon>Tracheophyta</taxon>
        <taxon>Spermatophyta</taxon>
        <taxon>Magnoliopsida</taxon>
        <taxon>eudicotyledons</taxon>
        <taxon>Gunneridae</taxon>
        <taxon>Pentapetalae</taxon>
        <taxon>Caryophyllales</taxon>
        <taxon>Caryophyllaceae</taxon>
        <taxon>Caryophylleae</taxon>
        <taxon>Saponaria</taxon>
    </lineage>
</organism>
<dbReference type="EMBL" id="JBDFQZ010000009">
    <property type="protein sequence ID" value="KAK9689912.1"/>
    <property type="molecule type" value="Genomic_DNA"/>
</dbReference>
<feature type="domain" description="Agenet" evidence="1">
    <location>
        <begin position="74"/>
        <end position="135"/>
    </location>
</feature>
<dbReference type="InterPro" id="IPR008395">
    <property type="entry name" value="Agenet-like_dom"/>
</dbReference>
<feature type="domain" description="Agenet" evidence="1">
    <location>
        <begin position="3"/>
        <end position="72"/>
    </location>
</feature>
<dbReference type="InterPro" id="IPR014002">
    <property type="entry name" value="Agenet_dom_plant"/>
</dbReference>
<dbReference type="PANTHER" id="PTHR31917">
    <property type="entry name" value="AGENET DOMAIN-CONTAINING PROTEIN-RELATED"/>
    <property type="match status" value="1"/>
</dbReference>
<evidence type="ECO:0000313" key="2">
    <source>
        <dbReference type="EMBL" id="KAK9689912.1"/>
    </source>
</evidence>
<protein>
    <recommendedName>
        <fullName evidence="1">Agenet domain-containing protein</fullName>
    </recommendedName>
</protein>
<dbReference type="SMART" id="SM00743">
    <property type="entry name" value="Agenet"/>
    <property type="match status" value="2"/>
</dbReference>
<gene>
    <name evidence="2" type="ORF">RND81_09G090400</name>
</gene>
<sequence>MTNKFKRGQQVEICSKEEGFENSYFPATIISEINKNNEYIVQFNTLLGEDEQRPLREFRSAADIRPVPPEIESIKYEVSDAVDAYANDGWWKGMVVKVVYGGRYQVKFDGGGRGGEVEVKKYLGSYLRVHQDWVDDHWVCSHKNLNSKLPCQCCARGQIIILR</sequence>
<proteinExistence type="predicted"/>
<evidence type="ECO:0000259" key="1">
    <source>
        <dbReference type="SMART" id="SM00743"/>
    </source>
</evidence>
<reference evidence="2" key="1">
    <citation type="submission" date="2024-03" db="EMBL/GenBank/DDBJ databases">
        <title>WGS assembly of Saponaria officinalis var. Norfolk2.</title>
        <authorList>
            <person name="Jenkins J."/>
            <person name="Shu S."/>
            <person name="Grimwood J."/>
            <person name="Barry K."/>
            <person name="Goodstein D."/>
            <person name="Schmutz J."/>
            <person name="Leebens-Mack J."/>
            <person name="Osbourn A."/>
        </authorList>
    </citation>
    <scope>NUCLEOTIDE SEQUENCE [LARGE SCALE GENOMIC DNA]</scope>
    <source>
        <strain evidence="2">JIC</strain>
    </source>
</reference>
<dbReference type="PANTHER" id="PTHR31917:SF148">
    <property type="entry name" value="DUF724 DOMAIN-CONTAINING PROTEIN 2"/>
    <property type="match status" value="1"/>
</dbReference>
<keyword evidence="3" id="KW-1185">Reference proteome</keyword>
<dbReference type="Proteomes" id="UP001443914">
    <property type="component" value="Unassembled WGS sequence"/>
</dbReference>
<dbReference type="CDD" id="cd20406">
    <property type="entry name" value="Tudor_Agenet_AtDUF_rpt2_4"/>
    <property type="match status" value="1"/>
</dbReference>